<feature type="compositionally biased region" description="Polar residues" evidence="1">
    <location>
        <begin position="264"/>
        <end position="289"/>
    </location>
</feature>
<feature type="compositionally biased region" description="Polar residues" evidence="1">
    <location>
        <begin position="445"/>
        <end position="457"/>
    </location>
</feature>
<evidence type="ECO:0000313" key="2">
    <source>
        <dbReference type="EMBL" id="GFN87081.1"/>
    </source>
</evidence>
<feature type="compositionally biased region" description="Polar residues" evidence="1">
    <location>
        <begin position="353"/>
        <end position="389"/>
    </location>
</feature>
<feature type="region of interest" description="Disordered" evidence="1">
    <location>
        <begin position="1"/>
        <end position="21"/>
    </location>
</feature>
<dbReference type="Proteomes" id="UP000735302">
    <property type="component" value="Unassembled WGS sequence"/>
</dbReference>
<dbReference type="GO" id="GO:0016301">
    <property type="term" value="F:kinase activity"/>
    <property type="evidence" value="ECO:0007669"/>
    <property type="project" value="UniProtKB-KW"/>
</dbReference>
<feature type="compositionally biased region" description="Low complexity" evidence="1">
    <location>
        <begin position="205"/>
        <end position="219"/>
    </location>
</feature>
<feature type="compositionally biased region" description="Basic and acidic residues" evidence="1">
    <location>
        <begin position="708"/>
        <end position="719"/>
    </location>
</feature>
<feature type="region of interest" description="Disordered" evidence="1">
    <location>
        <begin position="496"/>
        <end position="605"/>
    </location>
</feature>
<feature type="region of interest" description="Disordered" evidence="1">
    <location>
        <begin position="60"/>
        <end position="81"/>
    </location>
</feature>
<organism evidence="2 3">
    <name type="scientific">Plakobranchus ocellatus</name>
    <dbReference type="NCBI Taxonomy" id="259542"/>
    <lineage>
        <taxon>Eukaryota</taxon>
        <taxon>Metazoa</taxon>
        <taxon>Spiralia</taxon>
        <taxon>Lophotrochozoa</taxon>
        <taxon>Mollusca</taxon>
        <taxon>Gastropoda</taxon>
        <taxon>Heterobranchia</taxon>
        <taxon>Euthyneura</taxon>
        <taxon>Panpulmonata</taxon>
        <taxon>Sacoglossa</taxon>
        <taxon>Placobranchoidea</taxon>
        <taxon>Plakobranchidae</taxon>
        <taxon>Plakobranchus</taxon>
    </lineage>
</organism>
<feature type="compositionally biased region" description="Basic and acidic residues" evidence="1">
    <location>
        <begin position="580"/>
        <end position="591"/>
    </location>
</feature>
<evidence type="ECO:0000256" key="1">
    <source>
        <dbReference type="SAM" id="MobiDB-lite"/>
    </source>
</evidence>
<gene>
    <name evidence="2" type="ORF">PoB_001358700</name>
</gene>
<feature type="region of interest" description="Disordered" evidence="1">
    <location>
        <begin position="191"/>
        <end position="219"/>
    </location>
</feature>
<comment type="caution">
    <text evidence="2">The sequence shown here is derived from an EMBL/GenBank/DDBJ whole genome shotgun (WGS) entry which is preliminary data.</text>
</comment>
<keyword evidence="2" id="KW-0808">Transferase</keyword>
<feature type="region of interest" description="Disordered" evidence="1">
    <location>
        <begin position="413"/>
        <end position="432"/>
    </location>
</feature>
<reference evidence="2 3" key="1">
    <citation type="journal article" date="2021" name="Elife">
        <title>Chloroplast acquisition without the gene transfer in kleptoplastic sea slugs, Plakobranchus ocellatus.</title>
        <authorList>
            <person name="Maeda T."/>
            <person name="Takahashi S."/>
            <person name="Yoshida T."/>
            <person name="Shimamura S."/>
            <person name="Takaki Y."/>
            <person name="Nagai Y."/>
            <person name="Toyoda A."/>
            <person name="Suzuki Y."/>
            <person name="Arimoto A."/>
            <person name="Ishii H."/>
            <person name="Satoh N."/>
            <person name="Nishiyama T."/>
            <person name="Hasebe M."/>
            <person name="Maruyama T."/>
            <person name="Minagawa J."/>
            <person name="Obokata J."/>
            <person name="Shigenobu S."/>
        </authorList>
    </citation>
    <scope>NUCLEOTIDE SEQUENCE [LARGE SCALE GENOMIC DNA]</scope>
</reference>
<feature type="region of interest" description="Disordered" evidence="1">
    <location>
        <begin position="693"/>
        <end position="719"/>
    </location>
</feature>
<feature type="region of interest" description="Disordered" evidence="1">
    <location>
        <begin position="238"/>
        <end position="337"/>
    </location>
</feature>
<keyword evidence="3" id="KW-1185">Reference proteome</keyword>
<protein>
    <submittedName>
        <fullName evidence="2">Microtubule-associated serine/threonine-protein kinase 2</fullName>
    </submittedName>
</protein>
<evidence type="ECO:0000313" key="3">
    <source>
        <dbReference type="Proteomes" id="UP000735302"/>
    </source>
</evidence>
<name>A0AAV3YY01_9GAST</name>
<accession>A0AAV3YY01</accession>
<sequence>MSFKRSGPRRSLPSLPTNLTNKSSCRAEFHVDAQEAMDLKLGRVSPIRVVTSITDNSGVVSTSPIPTSPLPSPDSTMGRRSASPTLLRRCNSGRGSPASLVRHQTSAFGGLSGRRSPVHGLLARRPHSASSSCSSGLESVVQQHQATLRRHNSSTGCCALASSSAAPLPYSGSLNSQLSFSSSGNIRTLSSDDGTPIVRKHSWNSSCPGTPPGGASASGRALANLHNHLLQRVQLQHLQKRHLTSDSSASSDTDDPDTEVYISGPSNSHSGANSACQSGNTSGRSSPRQEGSIYSRGAGLVHQGSIPCSHSPGSKCSAHRLNKHNSESDGESNTLCSQHSLPLSIPSCTKSIAERSNSPTAEHTSTFTSVTEPSPPSSAISSNQHNCYPTSTLDSTSGTSSRAGRLRRQLSLSRSMSGTLSPSQLSPSSSLTSLFPPTPVACTSSAALNTSGPQISTPGHHPPLQRNESMIYEEDVPVIVRRRGCLLRVRITSFIDPDSPSETAVEESKSVPQTDYNNEAESEDQDPSTPSSGLVTPVPSDFHSPGPTSPLQSPMLRKCRGDDLSFGGAPGGLRRLQRTLSEDTKQRRRESMPSTPTAPQPPPVLAHNVSALIEPTNLLRMKSTLLGQSAPSLTNNLKEATGVRRSSRNYGRKSVVAATSTSPVLPPRCPSPHTNNQDLAVCTKAELMSKKRQTDHAEYTKTKKINKQRTESFHIERAG</sequence>
<dbReference type="EMBL" id="BLXT01001660">
    <property type="protein sequence ID" value="GFN87081.1"/>
    <property type="molecule type" value="Genomic_DNA"/>
</dbReference>
<feature type="compositionally biased region" description="Low complexity" evidence="1">
    <location>
        <begin position="390"/>
        <end position="407"/>
    </location>
</feature>
<feature type="region of interest" description="Disordered" evidence="1">
    <location>
        <begin position="445"/>
        <end position="468"/>
    </location>
</feature>
<proteinExistence type="predicted"/>
<dbReference type="AlphaFoldDB" id="A0AAV3YY01"/>
<feature type="region of interest" description="Disordered" evidence="1">
    <location>
        <begin position="353"/>
        <end position="407"/>
    </location>
</feature>
<keyword evidence="2" id="KW-0418">Kinase</keyword>